<evidence type="ECO:0008006" key="4">
    <source>
        <dbReference type="Google" id="ProtNLM"/>
    </source>
</evidence>
<dbReference type="Proteomes" id="UP000266934">
    <property type="component" value="Chromosome"/>
</dbReference>
<name>A0A348G0S7_9HYPH</name>
<reference evidence="2 3" key="1">
    <citation type="submission" date="2018-08" db="EMBL/GenBank/DDBJ databases">
        <title>Complete genome sequencing of Blastochloris tepida GI.</title>
        <authorList>
            <person name="Tsukatani Y."/>
            <person name="Mori H."/>
        </authorList>
    </citation>
    <scope>NUCLEOTIDE SEQUENCE [LARGE SCALE GENOMIC DNA]</scope>
    <source>
        <strain evidence="2 3">GI</strain>
    </source>
</reference>
<keyword evidence="3" id="KW-1185">Reference proteome</keyword>
<dbReference type="RefSeq" id="WP_126399586.1">
    <property type="nucleotide sequence ID" value="NZ_AP018907.1"/>
</dbReference>
<dbReference type="EMBL" id="AP018907">
    <property type="protein sequence ID" value="BBF93160.1"/>
    <property type="molecule type" value="Genomic_DNA"/>
</dbReference>
<dbReference type="OrthoDB" id="8237719at2"/>
<evidence type="ECO:0000313" key="3">
    <source>
        <dbReference type="Proteomes" id="UP000266934"/>
    </source>
</evidence>
<proteinExistence type="predicted"/>
<dbReference type="AlphaFoldDB" id="A0A348G0S7"/>
<accession>A0A348G0S7</accession>
<feature type="chain" id="PRO_5016947296" description="General secretion pathway protein GspI" evidence="1">
    <location>
        <begin position="26"/>
        <end position="119"/>
    </location>
</feature>
<organism evidence="2 3">
    <name type="scientific">Blastochloris tepida</name>
    <dbReference type="NCBI Taxonomy" id="2233851"/>
    <lineage>
        <taxon>Bacteria</taxon>
        <taxon>Pseudomonadati</taxon>
        <taxon>Pseudomonadota</taxon>
        <taxon>Alphaproteobacteria</taxon>
        <taxon>Hyphomicrobiales</taxon>
        <taxon>Blastochloridaceae</taxon>
        <taxon>Blastochloris</taxon>
    </lineage>
</organism>
<sequence length="119" mass="12362">MIEAVAALALVTVSLAAIGSLVATAATGTRTLEQHVALVETARFIAATALNRAELSRGNLSGEVGPYRWRVDTAPYFGGGGQPVAASPWMPQRVVARVRAPSGAVLAVETVRLMPRPGQ</sequence>
<gene>
    <name evidence="2" type="ORF">BLTE_18450</name>
</gene>
<protein>
    <recommendedName>
        <fullName evidence="4">General secretion pathway protein GspI</fullName>
    </recommendedName>
</protein>
<keyword evidence="1" id="KW-0732">Signal</keyword>
<dbReference type="KEGG" id="blag:BLTE_18450"/>
<evidence type="ECO:0000256" key="1">
    <source>
        <dbReference type="SAM" id="SignalP"/>
    </source>
</evidence>
<evidence type="ECO:0000313" key="2">
    <source>
        <dbReference type="EMBL" id="BBF93160.1"/>
    </source>
</evidence>
<feature type="signal peptide" evidence="1">
    <location>
        <begin position="1"/>
        <end position="25"/>
    </location>
</feature>